<evidence type="ECO:0000256" key="4">
    <source>
        <dbReference type="ARBA" id="ARBA00022989"/>
    </source>
</evidence>
<dbReference type="GO" id="GO:0051301">
    <property type="term" value="P:cell division"/>
    <property type="evidence" value="ECO:0007669"/>
    <property type="project" value="UniProtKB-UniRule"/>
</dbReference>
<evidence type="ECO:0000313" key="10">
    <source>
        <dbReference type="Proteomes" id="UP000030013"/>
    </source>
</evidence>
<dbReference type="Proteomes" id="UP000030013">
    <property type="component" value="Unassembled WGS sequence"/>
</dbReference>
<organism evidence="9 10">
    <name type="scientific">Knoellia aerolata DSM 18566</name>
    <dbReference type="NCBI Taxonomy" id="1385519"/>
    <lineage>
        <taxon>Bacteria</taxon>
        <taxon>Bacillati</taxon>
        <taxon>Actinomycetota</taxon>
        <taxon>Actinomycetes</taxon>
        <taxon>Micrococcales</taxon>
        <taxon>Intrasporangiaceae</taxon>
        <taxon>Knoellia</taxon>
    </lineage>
</organism>
<evidence type="ECO:0000256" key="2">
    <source>
        <dbReference type="ARBA" id="ARBA00022618"/>
    </source>
</evidence>
<feature type="transmembrane region" description="Helical" evidence="7">
    <location>
        <begin position="62"/>
        <end position="80"/>
    </location>
</feature>
<comment type="function">
    <text evidence="7">Involved in cell division.</text>
</comment>
<feature type="transmembrane region" description="Helical" evidence="7">
    <location>
        <begin position="29"/>
        <end position="50"/>
    </location>
</feature>
<keyword evidence="10" id="KW-1185">Reference proteome</keyword>
<evidence type="ECO:0000313" key="9">
    <source>
        <dbReference type="EMBL" id="KGN41659.1"/>
    </source>
</evidence>
<proteinExistence type="inferred from homology"/>
<evidence type="ECO:0000256" key="6">
    <source>
        <dbReference type="ARBA" id="ARBA00023306"/>
    </source>
</evidence>
<comment type="subcellular location">
    <subcellularLocation>
        <location evidence="7">Cell membrane</location>
        <topology evidence="7">Multi-pass membrane protein</topology>
    </subcellularLocation>
</comment>
<dbReference type="OrthoDB" id="5189646at2"/>
<protein>
    <recommendedName>
        <fullName evidence="7">Cell division protein CrgA</fullName>
    </recommendedName>
</protein>
<dbReference type="InterPro" id="IPR009619">
    <property type="entry name" value="CrgA"/>
</dbReference>
<evidence type="ECO:0000256" key="8">
    <source>
        <dbReference type="SAM" id="MobiDB-lite"/>
    </source>
</evidence>
<keyword evidence="3 7" id="KW-0812">Transmembrane</keyword>
<dbReference type="Pfam" id="PF06781">
    <property type="entry name" value="CrgA"/>
    <property type="match status" value="1"/>
</dbReference>
<keyword evidence="1 7" id="KW-1003">Cell membrane</keyword>
<comment type="similarity">
    <text evidence="7">Belongs to the CrgA family.</text>
</comment>
<evidence type="ECO:0000256" key="5">
    <source>
        <dbReference type="ARBA" id="ARBA00023136"/>
    </source>
</evidence>
<comment type="caution">
    <text evidence="9">The sequence shown here is derived from an EMBL/GenBank/DDBJ whole genome shotgun (WGS) entry which is preliminary data.</text>
</comment>
<keyword evidence="5 7" id="KW-0472">Membrane</keyword>
<gene>
    <name evidence="7" type="primary">crgA</name>
    <name evidence="9" type="ORF">N801_06550</name>
</gene>
<keyword evidence="6 7" id="KW-0131">Cell cycle</keyword>
<dbReference type="STRING" id="1385519.N801_06550"/>
<keyword evidence="2 7" id="KW-0132">Cell division</keyword>
<evidence type="ECO:0000256" key="1">
    <source>
        <dbReference type="ARBA" id="ARBA00022475"/>
    </source>
</evidence>
<evidence type="ECO:0000256" key="3">
    <source>
        <dbReference type="ARBA" id="ARBA00022692"/>
    </source>
</evidence>
<accession>A0A0A0JY53</accession>
<name>A0A0A0JY53_9MICO</name>
<dbReference type="HAMAP" id="MF_00631">
    <property type="entry name" value="CrgA"/>
    <property type="match status" value="1"/>
</dbReference>
<sequence>MPESKGRAKPAYTPPRTAQANATKPNPRWFVPVMLGLMLIGLVWVVTYYISGTKEYPLPQIGRWNLGAGFAFMMAGFLMTTRWR</sequence>
<keyword evidence="4 7" id="KW-1133">Transmembrane helix</keyword>
<dbReference type="GO" id="GO:0005886">
    <property type="term" value="C:plasma membrane"/>
    <property type="evidence" value="ECO:0007669"/>
    <property type="project" value="UniProtKB-SubCell"/>
</dbReference>
<dbReference type="EMBL" id="AVPL01000014">
    <property type="protein sequence ID" value="KGN41659.1"/>
    <property type="molecule type" value="Genomic_DNA"/>
</dbReference>
<dbReference type="RefSeq" id="WP_035935693.1">
    <property type="nucleotide sequence ID" value="NZ_AVPL01000014.1"/>
</dbReference>
<dbReference type="AlphaFoldDB" id="A0A0A0JY53"/>
<feature type="region of interest" description="Disordered" evidence="8">
    <location>
        <begin position="1"/>
        <end position="24"/>
    </location>
</feature>
<reference evidence="9 10" key="1">
    <citation type="submission" date="2013-08" db="EMBL/GenBank/DDBJ databases">
        <title>The genome sequence of Knoellia aerolata.</title>
        <authorList>
            <person name="Zhu W."/>
            <person name="Wang G."/>
        </authorList>
    </citation>
    <scope>NUCLEOTIDE SEQUENCE [LARGE SCALE GENOMIC DNA]</scope>
    <source>
        <strain evidence="9 10">DSM 18566</strain>
    </source>
</reference>
<dbReference type="eggNOG" id="ENOG5032ZHR">
    <property type="taxonomic scope" value="Bacteria"/>
</dbReference>
<evidence type="ECO:0000256" key="7">
    <source>
        <dbReference type="HAMAP-Rule" id="MF_00631"/>
    </source>
</evidence>